<protein>
    <submittedName>
        <fullName evidence="4">Short-chain dehydrogenase</fullName>
    </submittedName>
</protein>
<name>W0F4E0_9BACT</name>
<evidence type="ECO:0000256" key="1">
    <source>
        <dbReference type="ARBA" id="ARBA00006484"/>
    </source>
</evidence>
<dbReference type="Gene3D" id="3.40.50.720">
    <property type="entry name" value="NAD(P)-binding Rossmann-like Domain"/>
    <property type="match status" value="1"/>
</dbReference>
<evidence type="ECO:0000256" key="2">
    <source>
        <dbReference type="ARBA" id="ARBA00023002"/>
    </source>
</evidence>
<dbReference type="SUPFAM" id="SSF51735">
    <property type="entry name" value="NAD(P)-binding Rossmann-fold domains"/>
    <property type="match status" value="1"/>
</dbReference>
<evidence type="ECO:0000313" key="4">
    <source>
        <dbReference type="EMBL" id="AHF16329.1"/>
    </source>
</evidence>
<dbReference type="GO" id="GO:0016491">
    <property type="term" value="F:oxidoreductase activity"/>
    <property type="evidence" value="ECO:0007669"/>
    <property type="project" value="UniProtKB-KW"/>
</dbReference>
<dbReference type="KEGG" id="nso:NIASO_16560"/>
<dbReference type="AlphaFoldDB" id="W0F4E0"/>
<dbReference type="PRINTS" id="PR00080">
    <property type="entry name" value="SDRFAMILY"/>
</dbReference>
<dbReference type="Pfam" id="PF00106">
    <property type="entry name" value="adh_short"/>
    <property type="match status" value="1"/>
</dbReference>
<dbReference type="Proteomes" id="UP000003586">
    <property type="component" value="Chromosome"/>
</dbReference>
<dbReference type="RefSeq" id="WP_008587318.1">
    <property type="nucleotide sequence ID" value="NZ_CP007035.1"/>
</dbReference>
<accession>W0F4E0</accession>
<evidence type="ECO:0000256" key="3">
    <source>
        <dbReference type="RuleBase" id="RU000363"/>
    </source>
</evidence>
<dbReference type="eggNOG" id="COG4221">
    <property type="taxonomic scope" value="Bacteria"/>
</dbReference>
<comment type="similarity">
    <text evidence="1 3">Belongs to the short-chain dehydrogenases/reductases (SDR) family.</text>
</comment>
<keyword evidence="2" id="KW-0560">Oxidoreductase</keyword>
<dbReference type="PROSITE" id="PS00061">
    <property type="entry name" value="ADH_SHORT"/>
    <property type="match status" value="1"/>
</dbReference>
<dbReference type="PRINTS" id="PR00081">
    <property type="entry name" value="GDHRDH"/>
</dbReference>
<evidence type="ECO:0000313" key="5">
    <source>
        <dbReference type="Proteomes" id="UP000003586"/>
    </source>
</evidence>
<dbReference type="InterPro" id="IPR002347">
    <property type="entry name" value="SDR_fam"/>
</dbReference>
<dbReference type="InterPro" id="IPR036291">
    <property type="entry name" value="NAD(P)-bd_dom_sf"/>
</dbReference>
<dbReference type="GO" id="GO:0016020">
    <property type="term" value="C:membrane"/>
    <property type="evidence" value="ECO:0007669"/>
    <property type="project" value="TreeGrafter"/>
</dbReference>
<dbReference type="PANTHER" id="PTHR44196">
    <property type="entry name" value="DEHYDROGENASE/REDUCTASE SDR FAMILY MEMBER 7B"/>
    <property type="match status" value="1"/>
</dbReference>
<keyword evidence="5" id="KW-1185">Reference proteome</keyword>
<dbReference type="PANTHER" id="PTHR44196:SF1">
    <property type="entry name" value="DEHYDROGENASE_REDUCTASE SDR FAMILY MEMBER 7B"/>
    <property type="match status" value="1"/>
</dbReference>
<organism evidence="4 5">
    <name type="scientific">Niabella soli DSM 19437</name>
    <dbReference type="NCBI Taxonomy" id="929713"/>
    <lineage>
        <taxon>Bacteria</taxon>
        <taxon>Pseudomonadati</taxon>
        <taxon>Bacteroidota</taxon>
        <taxon>Chitinophagia</taxon>
        <taxon>Chitinophagales</taxon>
        <taxon>Chitinophagaceae</taxon>
        <taxon>Niabella</taxon>
    </lineage>
</organism>
<gene>
    <name evidence="4" type="ORF">NIASO_16560</name>
</gene>
<dbReference type="InterPro" id="IPR020904">
    <property type="entry name" value="Sc_DH/Rdtase_CS"/>
</dbReference>
<dbReference type="OrthoDB" id="9775296at2"/>
<dbReference type="STRING" id="929713.NIASO_16560"/>
<dbReference type="HOGENOM" id="CLU_010194_2_10_10"/>
<dbReference type="CDD" id="cd05233">
    <property type="entry name" value="SDR_c"/>
    <property type="match status" value="1"/>
</dbReference>
<reference evidence="4 5" key="1">
    <citation type="submission" date="2013-12" db="EMBL/GenBank/DDBJ databases">
        <authorList>
            <consortium name="DOE Joint Genome Institute"/>
            <person name="Eisen J."/>
            <person name="Huntemann M."/>
            <person name="Han J."/>
            <person name="Chen A."/>
            <person name="Kyrpides N."/>
            <person name="Mavromatis K."/>
            <person name="Markowitz V."/>
            <person name="Palaniappan K."/>
            <person name="Ivanova N."/>
            <person name="Schaumberg A."/>
            <person name="Pati A."/>
            <person name="Liolios K."/>
            <person name="Nordberg H.P."/>
            <person name="Cantor M.N."/>
            <person name="Hua S.X."/>
            <person name="Woyke T."/>
        </authorList>
    </citation>
    <scope>NUCLEOTIDE SEQUENCE [LARGE SCALE GENOMIC DNA]</scope>
    <source>
        <strain evidence="5">DSM 19437</strain>
    </source>
</reference>
<proteinExistence type="inferred from homology"/>
<dbReference type="EMBL" id="CP007035">
    <property type="protein sequence ID" value="AHF16329.1"/>
    <property type="molecule type" value="Genomic_DNA"/>
</dbReference>
<sequence>MNVLITGASQGLGYAIAEVFAKKGNRVLLSSRNEVRLYNALETLQTHYPETAFRAKAFDLSVKENALALGAWALEFGAPDVLVNNAGVFEPGSVSNEADGALESQMAVNLYSAYYLTRTLLPAMKEKRSGFIFNMCSIAGLRAYTNGGSYSISKFALNGFSQNLREELKSSGIKVAAIFPGAVKTASWGDFDNSEKRIMEAADVAKLIEAATQLSAGACVEDIILRPQLGDL</sequence>